<dbReference type="CDD" id="cd08369">
    <property type="entry name" value="FMT_core"/>
    <property type="match status" value="1"/>
</dbReference>
<comment type="pathway">
    <text evidence="1">Purine metabolism; IMP biosynthesis via de novo pathway; N(2)-formyl-N(1)-(5-phospho-D-ribosyl)glycinamide from N(1)-(5-phospho-D-ribosyl)glycinamide (10-formyl THF route): step 1/1.</text>
</comment>
<dbReference type="PANTHER" id="PTHR43369:SF2">
    <property type="entry name" value="PHOSPHORIBOSYLGLYCINAMIDE FORMYLTRANSFERASE"/>
    <property type="match status" value="1"/>
</dbReference>
<evidence type="ECO:0000256" key="1">
    <source>
        <dbReference type="ARBA" id="ARBA00005054"/>
    </source>
</evidence>
<evidence type="ECO:0000256" key="4">
    <source>
        <dbReference type="ARBA" id="ARBA00022755"/>
    </source>
</evidence>
<dbReference type="Proteomes" id="UP000283433">
    <property type="component" value="Unassembled WGS sequence"/>
</dbReference>
<dbReference type="Pfam" id="PF00551">
    <property type="entry name" value="Formyl_trans_N"/>
    <property type="match status" value="1"/>
</dbReference>
<evidence type="ECO:0000256" key="2">
    <source>
        <dbReference type="ARBA" id="ARBA00012254"/>
    </source>
</evidence>
<name>A0A419S1P8_9SPHI</name>
<dbReference type="OrthoDB" id="9802815at2"/>
<comment type="caution">
    <text evidence="6">The sequence shown here is derived from an EMBL/GenBank/DDBJ whole genome shotgun (WGS) entry which is preliminary data.</text>
</comment>
<protein>
    <recommendedName>
        <fullName evidence="2">phosphoribosylglycinamide formyltransferase 1</fullName>
        <ecNumber evidence="2">2.1.2.2</ecNumber>
    </recommendedName>
</protein>
<feature type="domain" description="Formyl transferase N-terminal" evidence="5">
    <location>
        <begin position="68"/>
        <end position="169"/>
    </location>
</feature>
<dbReference type="GO" id="GO:0004644">
    <property type="term" value="F:phosphoribosylglycinamide formyltransferase activity"/>
    <property type="evidence" value="ECO:0007669"/>
    <property type="project" value="UniProtKB-EC"/>
</dbReference>
<dbReference type="SUPFAM" id="SSF53328">
    <property type="entry name" value="Formyltransferase"/>
    <property type="match status" value="1"/>
</dbReference>
<evidence type="ECO:0000259" key="5">
    <source>
        <dbReference type="Pfam" id="PF00551"/>
    </source>
</evidence>
<accession>A0A419S1P8</accession>
<sequence length="241" mass="27795">MVTKQKVILCGFNWTGCKALRLLLENNYEVFVYTSPSPNYVNNLAVYCEENNVAYSFEKISLENIPFKPLFIASIYYRYIIAEPIIAYASGKIFNLHPSLLPDYRGCSSLTWAMINGEKRCGFTFHYINKGVDTGNIILQKEMLIEDFDTQVTLYNRVMFESMKYFNEVVKQVLAGDPGYAQPDADESKYFKRGCPHQGIIADDWNIAKKKRFVRAMLYPPLPEARYNNGEIAKLTDFFQV</sequence>
<dbReference type="InterPro" id="IPR002376">
    <property type="entry name" value="Formyl_transf_N"/>
</dbReference>
<evidence type="ECO:0000313" key="6">
    <source>
        <dbReference type="EMBL" id="RKD12403.1"/>
    </source>
</evidence>
<dbReference type="RefSeq" id="WP_120183225.1">
    <property type="nucleotide sequence ID" value="NZ_MBTA01000030.1"/>
</dbReference>
<reference evidence="6 7" key="1">
    <citation type="submission" date="2016-07" db="EMBL/GenBank/DDBJ databases">
        <title>Genome of Pelobium manganitolerans.</title>
        <authorList>
            <person name="Wu S."/>
            <person name="Wang G."/>
        </authorList>
    </citation>
    <scope>NUCLEOTIDE SEQUENCE [LARGE SCALE GENOMIC DNA]</scope>
    <source>
        <strain evidence="6 7">YS-25</strain>
    </source>
</reference>
<dbReference type="GO" id="GO:0006189">
    <property type="term" value="P:'de novo' IMP biosynthetic process"/>
    <property type="evidence" value="ECO:0007669"/>
    <property type="project" value="TreeGrafter"/>
</dbReference>
<dbReference type="AlphaFoldDB" id="A0A419S1P8"/>
<dbReference type="EMBL" id="MBTA01000030">
    <property type="protein sequence ID" value="RKD12403.1"/>
    <property type="molecule type" value="Genomic_DNA"/>
</dbReference>
<dbReference type="EC" id="2.1.2.2" evidence="2"/>
<proteinExistence type="predicted"/>
<keyword evidence="4" id="KW-0658">Purine biosynthesis</keyword>
<keyword evidence="3 6" id="KW-0808">Transferase</keyword>
<dbReference type="Gene3D" id="3.40.50.12230">
    <property type="match status" value="1"/>
</dbReference>
<dbReference type="InterPro" id="IPR036477">
    <property type="entry name" value="Formyl_transf_N_sf"/>
</dbReference>
<keyword evidence="7" id="KW-1185">Reference proteome</keyword>
<gene>
    <name evidence="6" type="ORF">BCY91_12190</name>
</gene>
<dbReference type="GO" id="GO:0005829">
    <property type="term" value="C:cytosol"/>
    <property type="evidence" value="ECO:0007669"/>
    <property type="project" value="TreeGrafter"/>
</dbReference>
<evidence type="ECO:0000256" key="3">
    <source>
        <dbReference type="ARBA" id="ARBA00022679"/>
    </source>
</evidence>
<organism evidence="6 7">
    <name type="scientific">Pelobium manganitolerans</name>
    <dbReference type="NCBI Taxonomy" id="1842495"/>
    <lineage>
        <taxon>Bacteria</taxon>
        <taxon>Pseudomonadati</taxon>
        <taxon>Bacteroidota</taxon>
        <taxon>Sphingobacteriia</taxon>
        <taxon>Sphingobacteriales</taxon>
        <taxon>Sphingobacteriaceae</taxon>
        <taxon>Pelobium</taxon>
    </lineage>
</organism>
<evidence type="ECO:0000313" key="7">
    <source>
        <dbReference type="Proteomes" id="UP000283433"/>
    </source>
</evidence>
<dbReference type="PANTHER" id="PTHR43369">
    <property type="entry name" value="PHOSPHORIBOSYLGLYCINAMIDE FORMYLTRANSFERASE"/>
    <property type="match status" value="1"/>
</dbReference>